<accession>A0A931J5Y4</accession>
<evidence type="ECO:0000313" key="13">
    <source>
        <dbReference type="EMBL" id="MBH9578428.1"/>
    </source>
</evidence>
<gene>
    <name evidence="13" type="ORF">I7X39_16165</name>
</gene>
<keyword evidence="3 10" id="KW-0285">Flavoprotein</keyword>
<evidence type="ECO:0000256" key="6">
    <source>
        <dbReference type="ARBA" id="ARBA00022827"/>
    </source>
</evidence>
<reference evidence="13" key="1">
    <citation type="submission" date="2020-12" db="EMBL/GenBank/DDBJ databases">
        <title>The genome sequence of Inhella sp. 1Y17.</title>
        <authorList>
            <person name="Liu Y."/>
        </authorList>
    </citation>
    <scope>NUCLEOTIDE SEQUENCE</scope>
    <source>
        <strain evidence="13">1Y17</strain>
    </source>
</reference>
<organism evidence="13 14">
    <name type="scientific">Inhella proteolytica</name>
    <dbReference type="NCBI Taxonomy" id="2795029"/>
    <lineage>
        <taxon>Bacteria</taxon>
        <taxon>Pseudomonadati</taxon>
        <taxon>Pseudomonadota</taxon>
        <taxon>Betaproteobacteria</taxon>
        <taxon>Burkholderiales</taxon>
        <taxon>Sphaerotilaceae</taxon>
        <taxon>Inhella</taxon>
    </lineage>
</organism>
<evidence type="ECO:0000256" key="5">
    <source>
        <dbReference type="ARBA" id="ARBA00022723"/>
    </source>
</evidence>
<dbReference type="GO" id="GO:0046872">
    <property type="term" value="F:metal ion binding"/>
    <property type="evidence" value="ECO:0007669"/>
    <property type="project" value="UniProtKB-UniRule"/>
</dbReference>
<dbReference type="RefSeq" id="WP_198112200.1">
    <property type="nucleotide sequence ID" value="NZ_JAEDAK010000012.1"/>
</dbReference>
<evidence type="ECO:0000256" key="12">
    <source>
        <dbReference type="SAM" id="SignalP"/>
    </source>
</evidence>
<keyword evidence="14" id="KW-1185">Reference proteome</keyword>
<keyword evidence="6 10" id="KW-0274">FAD</keyword>
<comment type="cofactor">
    <cofactor evidence="11">
        <name>Mg(2+)</name>
        <dbReference type="ChEBI" id="CHEBI:18420"/>
    </cofactor>
    <cofactor evidence="11">
        <name>Mn(2+)</name>
        <dbReference type="ChEBI" id="CHEBI:29035"/>
    </cofactor>
    <text evidence="11">Magnesium. Can also use manganese.</text>
</comment>
<feature type="binding site" evidence="11">
    <location>
        <position position="176"/>
    </location>
    <ligand>
        <name>Mg(2+)</name>
        <dbReference type="ChEBI" id="CHEBI:18420"/>
    </ligand>
</feature>
<dbReference type="PANTHER" id="PTHR30040:SF2">
    <property type="entry name" value="FAD:PROTEIN FMN TRANSFERASE"/>
    <property type="match status" value="1"/>
</dbReference>
<feature type="binding site" evidence="11">
    <location>
        <position position="292"/>
    </location>
    <ligand>
        <name>Mg(2+)</name>
        <dbReference type="ChEBI" id="CHEBI:18420"/>
    </ligand>
</feature>
<dbReference type="PIRSF" id="PIRSF006268">
    <property type="entry name" value="ApbE"/>
    <property type="match status" value="1"/>
</dbReference>
<evidence type="ECO:0000256" key="9">
    <source>
        <dbReference type="ARBA" id="ARBA00048540"/>
    </source>
</evidence>
<evidence type="ECO:0000313" key="14">
    <source>
        <dbReference type="Proteomes" id="UP000613266"/>
    </source>
</evidence>
<comment type="similarity">
    <text evidence="10">Belongs to the ApbE family.</text>
</comment>
<dbReference type="Proteomes" id="UP000613266">
    <property type="component" value="Unassembled WGS sequence"/>
</dbReference>
<feature type="chain" id="PRO_5039936137" description="FAD:protein FMN transferase" evidence="12">
    <location>
        <begin position="25"/>
        <end position="331"/>
    </location>
</feature>
<dbReference type="PANTHER" id="PTHR30040">
    <property type="entry name" value="THIAMINE BIOSYNTHESIS LIPOPROTEIN APBE"/>
    <property type="match status" value="1"/>
</dbReference>
<evidence type="ECO:0000256" key="3">
    <source>
        <dbReference type="ARBA" id="ARBA00022630"/>
    </source>
</evidence>
<comment type="caution">
    <text evidence="13">The sequence shown here is derived from an EMBL/GenBank/DDBJ whole genome shotgun (WGS) entry which is preliminary data.</text>
</comment>
<evidence type="ECO:0000256" key="4">
    <source>
        <dbReference type="ARBA" id="ARBA00022679"/>
    </source>
</evidence>
<evidence type="ECO:0000256" key="10">
    <source>
        <dbReference type="PIRNR" id="PIRNR006268"/>
    </source>
</evidence>
<dbReference type="SUPFAM" id="SSF143631">
    <property type="entry name" value="ApbE-like"/>
    <property type="match status" value="1"/>
</dbReference>
<keyword evidence="7 10" id="KW-0460">Magnesium</keyword>
<dbReference type="Pfam" id="PF02424">
    <property type="entry name" value="ApbE"/>
    <property type="match status" value="1"/>
</dbReference>
<name>A0A931J5Y4_9BURK</name>
<evidence type="ECO:0000256" key="8">
    <source>
        <dbReference type="ARBA" id="ARBA00031306"/>
    </source>
</evidence>
<comment type="catalytic activity">
    <reaction evidence="9 10">
        <text>L-threonyl-[protein] + FAD = FMN-L-threonyl-[protein] + AMP + H(+)</text>
        <dbReference type="Rhea" id="RHEA:36847"/>
        <dbReference type="Rhea" id="RHEA-COMP:11060"/>
        <dbReference type="Rhea" id="RHEA-COMP:11061"/>
        <dbReference type="ChEBI" id="CHEBI:15378"/>
        <dbReference type="ChEBI" id="CHEBI:30013"/>
        <dbReference type="ChEBI" id="CHEBI:57692"/>
        <dbReference type="ChEBI" id="CHEBI:74257"/>
        <dbReference type="ChEBI" id="CHEBI:456215"/>
        <dbReference type="EC" id="2.7.1.180"/>
    </reaction>
</comment>
<protein>
    <recommendedName>
        <fullName evidence="2 10">FAD:protein FMN transferase</fullName>
        <ecNumber evidence="1 10">2.7.1.180</ecNumber>
    </recommendedName>
    <alternativeName>
        <fullName evidence="8 10">Flavin transferase</fullName>
    </alternativeName>
</protein>
<dbReference type="GO" id="GO:0016740">
    <property type="term" value="F:transferase activity"/>
    <property type="evidence" value="ECO:0007669"/>
    <property type="project" value="UniProtKB-UniRule"/>
</dbReference>
<proteinExistence type="inferred from homology"/>
<sequence>MLSRRGFGVFGAVALSLLAPATQAALRAAEMRREQRVLMGTRVSLLLPGSASELADLAAPMAAAWAEMARLEALLSRYRGDNPVAALAAQAGRRPLVVPAELRELLQQAKRVSERSGGAFDVTVGAYSDWRFDGAQSLPPAERLAVQRRAVDWRAIEIDGAQVLLNRPGMRLDLGGIAKLPILAAGMAVLQRAGVRHALIDGGGDIFAIGQNQGHAWQVGLRDPLQPQQLLGSVPLADGGWVVSSGDYERCFEQGGRRYHHILDPRSGWPSVGVHGVSLLGRDVAALNGLGTALMLRGPDPSLLPAGVEALLVRADGRRWHAGGDAMVTLG</sequence>
<dbReference type="InterPro" id="IPR003374">
    <property type="entry name" value="ApbE-like_sf"/>
</dbReference>
<evidence type="ECO:0000256" key="1">
    <source>
        <dbReference type="ARBA" id="ARBA00011955"/>
    </source>
</evidence>
<evidence type="ECO:0000256" key="2">
    <source>
        <dbReference type="ARBA" id="ARBA00016337"/>
    </source>
</evidence>
<dbReference type="InterPro" id="IPR024932">
    <property type="entry name" value="ApbE"/>
</dbReference>
<evidence type="ECO:0000256" key="11">
    <source>
        <dbReference type="PIRSR" id="PIRSR006268-2"/>
    </source>
</evidence>
<keyword evidence="4 10" id="KW-0808">Transferase</keyword>
<dbReference type="AlphaFoldDB" id="A0A931J5Y4"/>
<dbReference type="EC" id="2.7.1.180" evidence="1 10"/>
<keyword evidence="12" id="KW-0732">Signal</keyword>
<dbReference type="EMBL" id="JAEDAK010000012">
    <property type="protein sequence ID" value="MBH9578428.1"/>
    <property type="molecule type" value="Genomic_DNA"/>
</dbReference>
<feature type="signal peptide" evidence="12">
    <location>
        <begin position="1"/>
        <end position="24"/>
    </location>
</feature>
<dbReference type="Gene3D" id="3.10.520.10">
    <property type="entry name" value="ApbE-like domains"/>
    <property type="match status" value="1"/>
</dbReference>
<evidence type="ECO:0000256" key="7">
    <source>
        <dbReference type="ARBA" id="ARBA00022842"/>
    </source>
</evidence>
<keyword evidence="5 10" id="KW-0479">Metal-binding</keyword>